<organism evidence="1 2">
    <name type="scientific">Prunus dulcis</name>
    <name type="common">Almond</name>
    <name type="synonym">Amygdalus dulcis</name>
    <dbReference type="NCBI Taxonomy" id="3755"/>
    <lineage>
        <taxon>Eukaryota</taxon>
        <taxon>Viridiplantae</taxon>
        <taxon>Streptophyta</taxon>
        <taxon>Embryophyta</taxon>
        <taxon>Tracheophyta</taxon>
        <taxon>Spermatophyta</taxon>
        <taxon>Magnoliopsida</taxon>
        <taxon>eudicotyledons</taxon>
        <taxon>Gunneridae</taxon>
        <taxon>Pentapetalae</taxon>
        <taxon>rosids</taxon>
        <taxon>fabids</taxon>
        <taxon>Rosales</taxon>
        <taxon>Rosaceae</taxon>
        <taxon>Amygdaloideae</taxon>
        <taxon>Amygdaleae</taxon>
        <taxon>Prunus</taxon>
    </lineage>
</organism>
<dbReference type="EMBL" id="JAJFAZ020000003">
    <property type="protein sequence ID" value="KAI5339564.1"/>
    <property type="molecule type" value="Genomic_DNA"/>
</dbReference>
<reference evidence="1 2" key="1">
    <citation type="journal article" date="2022" name="G3 (Bethesda)">
        <title>Whole-genome sequence and methylome profiling of the almond [Prunus dulcis (Mill.) D.A. Webb] cultivar 'Nonpareil'.</title>
        <authorList>
            <person name="D'Amico-Willman K.M."/>
            <person name="Ouma W.Z."/>
            <person name="Meulia T."/>
            <person name="Sideli G.M."/>
            <person name="Gradziel T.M."/>
            <person name="Fresnedo-Ramirez J."/>
        </authorList>
    </citation>
    <scope>NUCLEOTIDE SEQUENCE [LARGE SCALE GENOMIC DNA]</scope>
    <source>
        <strain evidence="1">Clone GOH B32 T37-40</strain>
    </source>
</reference>
<dbReference type="AlphaFoldDB" id="A0AAD4ZBI2"/>
<comment type="caution">
    <text evidence="1">The sequence shown here is derived from an EMBL/GenBank/DDBJ whole genome shotgun (WGS) entry which is preliminary data.</text>
</comment>
<protein>
    <submittedName>
        <fullName evidence="1">Uncharacterized protein</fullName>
    </submittedName>
</protein>
<gene>
    <name evidence="1" type="ORF">L3X38_018836</name>
</gene>
<keyword evidence="2" id="KW-1185">Reference proteome</keyword>
<sequence length="67" mass="7588">MHTEGVQSWKMAIHGCCHHRSATVGRLQKFRLRGPLHIQDEDFMFVHRNVVKCGSGVTLLCAIDLSK</sequence>
<proteinExistence type="predicted"/>
<accession>A0AAD4ZBI2</accession>
<name>A0AAD4ZBI2_PRUDU</name>
<evidence type="ECO:0000313" key="1">
    <source>
        <dbReference type="EMBL" id="KAI5339564.1"/>
    </source>
</evidence>
<dbReference type="Proteomes" id="UP001054821">
    <property type="component" value="Chromosome 3"/>
</dbReference>
<evidence type="ECO:0000313" key="2">
    <source>
        <dbReference type="Proteomes" id="UP001054821"/>
    </source>
</evidence>